<proteinExistence type="predicted"/>
<dbReference type="WBParaSite" id="ACOC_0000821001-mRNA-1">
    <property type="protein sequence ID" value="ACOC_0000821001-mRNA-1"/>
    <property type="gene ID" value="ACOC_0000821001"/>
</dbReference>
<name>A0A0R3PRQ4_ANGCS</name>
<gene>
    <name evidence="1" type="ORF">ACOC_LOCUS8211</name>
</gene>
<keyword evidence="2" id="KW-1185">Reference proteome</keyword>
<protein>
    <submittedName>
        <fullName evidence="3">Chromo domain-containing protein</fullName>
    </submittedName>
</protein>
<dbReference type="AlphaFoldDB" id="A0A0R3PRQ4"/>
<evidence type="ECO:0000313" key="3">
    <source>
        <dbReference type="WBParaSite" id="ACOC_0000821001-mRNA-1"/>
    </source>
</evidence>
<dbReference type="OrthoDB" id="10593964at2759"/>
<reference evidence="1 2" key="2">
    <citation type="submission" date="2018-11" db="EMBL/GenBank/DDBJ databases">
        <authorList>
            <consortium name="Pathogen Informatics"/>
        </authorList>
    </citation>
    <scope>NUCLEOTIDE SEQUENCE [LARGE SCALE GENOMIC DNA]</scope>
    <source>
        <strain evidence="1 2">Costa Rica</strain>
    </source>
</reference>
<dbReference type="Proteomes" id="UP000267027">
    <property type="component" value="Unassembled WGS sequence"/>
</dbReference>
<sequence>MKRKNNFCLVRIDEAIMPFVQIKLERKPLSKKEDTSNESSQITESIIRDIFGRKKRNAVITTTTATTNDEDYYAYENEADYDVAGIIHSKNKMDPKELMCLEYGESLLKWMHENPNRWGEFLTEKEMPKNPDYEKVLRNEKRRKNR</sequence>
<reference evidence="3" key="1">
    <citation type="submission" date="2017-02" db="UniProtKB">
        <authorList>
            <consortium name="WormBaseParasite"/>
        </authorList>
    </citation>
    <scope>IDENTIFICATION</scope>
</reference>
<evidence type="ECO:0000313" key="1">
    <source>
        <dbReference type="EMBL" id="VDM59796.1"/>
    </source>
</evidence>
<accession>A0A0R3PRQ4</accession>
<evidence type="ECO:0000313" key="2">
    <source>
        <dbReference type="Proteomes" id="UP000267027"/>
    </source>
</evidence>
<dbReference type="STRING" id="334426.A0A0R3PRQ4"/>
<dbReference type="EMBL" id="UYYA01004130">
    <property type="protein sequence ID" value="VDM59796.1"/>
    <property type="molecule type" value="Genomic_DNA"/>
</dbReference>
<organism evidence="3">
    <name type="scientific">Angiostrongylus costaricensis</name>
    <name type="common">Nematode worm</name>
    <dbReference type="NCBI Taxonomy" id="334426"/>
    <lineage>
        <taxon>Eukaryota</taxon>
        <taxon>Metazoa</taxon>
        <taxon>Ecdysozoa</taxon>
        <taxon>Nematoda</taxon>
        <taxon>Chromadorea</taxon>
        <taxon>Rhabditida</taxon>
        <taxon>Rhabditina</taxon>
        <taxon>Rhabditomorpha</taxon>
        <taxon>Strongyloidea</taxon>
        <taxon>Metastrongylidae</taxon>
        <taxon>Angiostrongylus</taxon>
    </lineage>
</organism>